<dbReference type="InterPro" id="IPR022310">
    <property type="entry name" value="NAD/GMP_synthase"/>
</dbReference>
<dbReference type="OrthoDB" id="3266517at2"/>
<keyword evidence="2 8" id="KW-0436">Ligase</keyword>
<evidence type="ECO:0000256" key="5">
    <source>
        <dbReference type="ARBA" id="ARBA00022840"/>
    </source>
</evidence>
<dbReference type="KEGG" id="paur:FGL86_02980"/>
<evidence type="ECO:0000256" key="8">
    <source>
        <dbReference type="HAMAP-Rule" id="MF_00193"/>
    </source>
</evidence>
<comment type="function">
    <text evidence="8">Catalyzes the ATP-dependent amidation of deamido-NAD to form NAD. Uses ammonia as a nitrogen source.</text>
</comment>
<dbReference type="InterPro" id="IPR014729">
    <property type="entry name" value="Rossmann-like_a/b/a_fold"/>
</dbReference>
<keyword evidence="4 8" id="KW-0547">Nucleotide-binding</keyword>
<feature type="binding site" description="in other chain" evidence="8">
    <location>
        <position position="181"/>
    </location>
    <ligand>
        <name>deamido-NAD(+)</name>
        <dbReference type="ChEBI" id="CHEBI:58437"/>
        <note>ligand shared between two neighboring subunits</note>
    </ligand>
</feature>
<sequence>MTSQDNRDLQQRIGQALGVLNSFDSEREIERRVDFLCKQMIESGQRGLVLGISGGVDSTVAGRLAQLAVERVREQGDKATFYAMRLPYGEQQDEKDARMAIDYIAPDRALATDIKPASDAMLEALEQSGLQFDDPGHRDFVHGNIKARQRMIAQYAVAGTNGALVVGTDQAAEAMMGFFTKYGDGACDLVPLAGLTKGQVRELGRALGAPSQLVEKVPTADLESLRPQLTDEEALGVSYEEIDTFLMGGEVSEQAYRTIVSTYERTEHKRRLPRSPLD</sequence>
<protein>
    <recommendedName>
        <fullName evidence="8 10">NH(3)-dependent NAD(+) synthetase</fullName>
        <ecNumber evidence="8 10">6.3.1.5</ecNumber>
    </recommendedName>
</protein>
<feature type="binding site" evidence="8">
    <location>
        <position position="57"/>
    </location>
    <ligand>
        <name>Mg(2+)</name>
        <dbReference type="ChEBI" id="CHEBI:18420"/>
    </ligand>
</feature>
<feature type="binding site" evidence="8">
    <location>
        <position position="173"/>
    </location>
    <ligand>
        <name>Mg(2+)</name>
        <dbReference type="ChEBI" id="CHEBI:18420"/>
    </ligand>
</feature>
<feature type="binding site" evidence="8">
    <location>
        <begin position="51"/>
        <end position="58"/>
    </location>
    <ligand>
        <name>ATP</name>
        <dbReference type="ChEBI" id="CHEBI:30616"/>
    </ligand>
</feature>
<evidence type="ECO:0000313" key="13">
    <source>
        <dbReference type="Proteomes" id="UP000321272"/>
    </source>
</evidence>
<dbReference type="InterPro" id="IPR022926">
    <property type="entry name" value="NH(3)-dep_NAD(+)_synth"/>
</dbReference>
<feature type="domain" description="NAD/GMP synthase" evidence="11">
    <location>
        <begin position="29"/>
        <end position="273"/>
    </location>
</feature>
<feature type="binding site" evidence="8">
    <location>
        <position position="168"/>
    </location>
    <ligand>
        <name>ATP</name>
        <dbReference type="ChEBI" id="CHEBI:30616"/>
    </ligand>
</feature>
<accession>A0A5B8SN61</accession>
<feature type="binding site" evidence="8">
    <location>
        <position position="197"/>
    </location>
    <ligand>
        <name>ATP</name>
        <dbReference type="ChEBI" id="CHEBI:30616"/>
    </ligand>
</feature>
<evidence type="ECO:0000256" key="9">
    <source>
        <dbReference type="RuleBase" id="RU003811"/>
    </source>
</evidence>
<dbReference type="CDD" id="cd00553">
    <property type="entry name" value="NAD_synthase"/>
    <property type="match status" value="1"/>
</dbReference>
<dbReference type="UniPathway" id="UPA00253">
    <property type="reaction ID" value="UER00333"/>
</dbReference>
<dbReference type="Proteomes" id="UP000321272">
    <property type="component" value="Chromosome"/>
</dbReference>
<dbReference type="AlphaFoldDB" id="A0A5B8SN61"/>
<dbReference type="SUPFAM" id="SSF52402">
    <property type="entry name" value="Adenine nucleotide alpha hydrolases-like"/>
    <property type="match status" value="1"/>
</dbReference>
<evidence type="ECO:0000256" key="4">
    <source>
        <dbReference type="ARBA" id="ARBA00022741"/>
    </source>
</evidence>
<keyword evidence="6 8" id="KW-0460">Magnesium</keyword>
<keyword evidence="13" id="KW-1185">Reference proteome</keyword>
<evidence type="ECO:0000256" key="1">
    <source>
        <dbReference type="ARBA" id="ARBA00005859"/>
    </source>
</evidence>
<evidence type="ECO:0000256" key="10">
    <source>
        <dbReference type="RuleBase" id="RU003812"/>
    </source>
</evidence>
<name>A0A5B8SN61_9GAMM</name>
<dbReference type="GO" id="GO:0005524">
    <property type="term" value="F:ATP binding"/>
    <property type="evidence" value="ECO:0007669"/>
    <property type="project" value="UniProtKB-UniRule"/>
</dbReference>
<dbReference type="PANTHER" id="PTHR23090">
    <property type="entry name" value="NH 3 /GLUTAMINE-DEPENDENT NAD + SYNTHETASE"/>
    <property type="match status" value="1"/>
</dbReference>
<comment type="pathway">
    <text evidence="8">Cofactor biosynthesis; NAD(+) biosynthesis; NAD(+) from deamido-NAD(+) (ammonia route): step 1/1.</text>
</comment>
<feature type="binding site" evidence="8">
    <location>
        <position position="188"/>
    </location>
    <ligand>
        <name>deamido-NAD(+)</name>
        <dbReference type="ChEBI" id="CHEBI:58437"/>
        <note>ligand shared between two neighboring subunits</note>
    </ligand>
</feature>
<dbReference type="PANTHER" id="PTHR23090:SF7">
    <property type="entry name" value="NH(3)-DEPENDENT NAD(+) SYNTHETASE"/>
    <property type="match status" value="1"/>
</dbReference>
<dbReference type="GO" id="GO:0008795">
    <property type="term" value="F:NAD+ synthase activity"/>
    <property type="evidence" value="ECO:0007669"/>
    <property type="project" value="UniProtKB-UniRule"/>
</dbReference>
<keyword evidence="7 8" id="KW-0520">NAD</keyword>
<evidence type="ECO:0000259" key="11">
    <source>
        <dbReference type="Pfam" id="PF02540"/>
    </source>
</evidence>
<comment type="subunit">
    <text evidence="8">Homodimer.</text>
</comment>
<gene>
    <name evidence="8 12" type="primary">nadE</name>
    <name evidence="12" type="ORF">FGL86_02980</name>
</gene>
<keyword evidence="3 8" id="KW-0479">Metal-binding</keyword>
<comment type="similarity">
    <text evidence="1 8 9">Belongs to the NAD synthetase family.</text>
</comment>
<dbReference type="EMBL" id="CP042382">
    <property type="protein sequence ID" value="QEA38136.1"/>
    <property type="molecule type" value="Genomic_DNA"/>
</dbReference>
<feature type="binding site" description="in other chain" evidence="8">
    <location>
        <begin position="268"/>
        <end position="269"/>
    </location>
    <ligand>
        <name>deamido-NAD(+)</name>
        <dbReference type="ChEBI" id="CHEBI:58437"/>
        <note>ligand shared between two neighboring subunits</note>
    </ligand>
</feature>
<feature type="binding site" evidence="8">
    <location>
        <position position="219"/>
    </location>
    <ligand>
        <name>ATP</name>
        <dbReference type="ChEBI" id="CHEBI:30616"/>
    </ligand>
</feature>
<feature type="binding site" description="in other chain" evidence="8">
    <location>
        <position position="148"/>
    </location>
    <ligand>
        <name>deamido-NAD(+)</name>
        <dbReference type="ChEBI" id="CHEBI:58437"/>
        <note>ligand shared between two neighboring subunits</note>
    </ligand>
</feature>
<proteinExistence type="inferred from homology"/>
<dbReference type="RefSeq" id="WP_147183204.1">
    <property type="nucleotide sequence ID" value="NZ_CP042382.1"/>
</dbReference>
<dbReference type="GO" id="GO:0004359">
    <property type="term" value="F:glutaminase activity"/>
    <property type="evidence" value="ECO:0007669"/>
    <property type="project" value="InterPro"/>
</dbReference>
<evidence type="ECO:0000256" key="7">
    <source>
        <dbReference type="ARBA" id="ARBA00023027"/>
    </source>
</evidence>
<dbReference type="NCBIfam" id="TIGR00552">
    <property type="entry name" value="nadE"/>
    <property type="match status" value="1"/>
</dbReference>
<dbReference type="Gene3D" id="3.40.50.620">
    <property type="entry name" value="HUPs"/>
    <property type="match status" value="1"/>
</dbReference>
<evidence type="ECO:0000256" key="6">
    <source>
        <dbReference type="ARBA" id="ARBA00022842"/>
    </source>
</evidence>
<dbReference type="EC" id="6.3.1.5" evidence="8 10"/>
<dbReference type="GO" id="GO:0005737">
    <property type="term" value="C:cytoplasm"/>
    <property type="evidence" value="ECO:0007669"/>
    <property type="project" value="InterPro"/>
</dbReference>
<dbReference type="GO" id="GO:0003952">
    <property type="term" value="F:NAD+ synthase (glutamine-hydrolyzing) activity"/>
    <property type="evidence" value="ECO:0007669"/>
    <property type="project" value="InterPro"/>
</dbReference>
<dbReference type="GO" id="GO:0046872">
    <property type="term" value="F:metal ion binding"/>
    <property type="evidence" value="ECO:0007669"/>
    <property type="project" value="UniProtKB-KW"/>
</dbReference>
<evidence type="ECO:0000256" key="3">
    <source>
        <dbReference type="ARBA" id="ARBA00022723"/>
    </source>
</evidence>
<organism evidence="12 13">
    <name type="scientific">Pistricoccus aurantiacus</name>
    <dbReference type="NCBI Taxonomy" id="1883414"/>
    <lineage>
        <taxon>Bacteria</taxon>
        <taxon>Pseudomonadati</taxon>
        <taxon>Pseudomonadota</taxon>
        <taxon>Gammaproteobacteria</taxon>
        <taxon>Oceanospirillales</taxon>
        <taxon>Halomonadaceae</taxon>
        <taxon>Pistricoccus</taxon>
    </lineage>
</organism>
<dbReference type="NCBIfam" id="NF001979">
    <property type="entry name" value="PRK00768.1"/>
    <property type="match status" value="1"/>
</dbReference>
<evidence type="ECO:0000313" key="12">
    <source>
        <dbReference type="EMBL" id="QEA38136.1"/>
    </source>
</evidence>
<evidence type="ECO:0000256" key="2">
    <source>
        <dbReference type="ARBA" id="ARBA00022598"/>
    </source>
</evidence>
<reference evidence="12 13" key="1">
    <citation type="submission" date="2019-06" db="EMBL/GenBank/DDBJ databases">
        <title>Genome analyses of bacteria isolated from kimchi.</title>
        <authorList>
            <person name="Lee S."/>
            <person name="Ahn S."/>
            <person name="Roh S."/>
        </authorList>
    </citation>
    <scope>NUCLEOTIDE SEQUENCE [LARGE SCALE GENOMIC DNA]</scope>
    <source>
        <strain evidence="12 13">CBA4606</strain>
    </source>
</reference>
<dbReference type="HAMAP" id="MF_00193">
    <property type="entry name" value="NadE_ammonia_dep"/>
    <property type="match status" value="1"/>
</dbReference>
<dbReference type="InterPro" id="IPR003694">
    <property type="entry name" value="NAD_synthase"/>
</dbReference>
<keyword evidence="5 8" id="KW-0067">ATP-binding</keyword>
<dbReference type="Pfam" id="PF02540">
    <property type="entry name" value="NAD_synthase"/>
    <property type="match status" value="1"/>
</dbReference>
<comment type="catalytic activity">
    <reaction evidence="8 10">
        <text>deamido-NAD(+) + NH4(+) + ATP = AMP + diphosphate + NAD(+) + H(+)</text>
        <dbReference type="Rhea" id="RHEA:21188"/>
        <dbReference type="ChEBI" id="CHEBI:15378"/>
        <dbReference type="ChEBI" id="CHEBI:28938"/>
        <dbReference type="ChEBI" id="CHEBI:30616"/>
        <dbReference type="ChEBI" id="CHEBI:33019"/>
        <dbReference type="ChEBI" id="CHEBI:57540"/>
        <dbReference type="ChEBI" id="CHEBI:58437"/>
        <dbReference type="ChEBI" id="CHEBI:456215"/>
        <dbReference type="EC" id="6.3.1.5"/>
    </reaction>
</comment>
<dbReference type="GO" id="GO:0009435">
    <property type="term" value="P:NAD+ biosynthetic process"/>
    <property type="evidence" value="ECO:0007669"/>
    <property type="project" value="UniProtKB-UniRule"/>
</dbReference>